<dbReference type="RefSeq" id="WP_136778393.1">
    <property type="nucleotide sequence ID" value="NZ_SUPK01000006.1"/>
</dbReference>
<dbReference type="Proteomes" id="UP000309673">
    <property type="component" value="Unassembled WGS sequence"/>
</dbReference>
<keyword evidence="2" id="KW-1185">Reference proteome</keyword>
<evidence type="ECO:0000313" key="1">
    <source>
        <dbReference type="EMBL" id="TJY41473.1"/>
    </source>
</evidence>
<comment type="caution">
    <text evidence="1">The sequence shown here is derived from an EMBL/GenBank/DDBJ whole genome shotgun (WGS) entry which is preliminary data.</text>
</comment>
<name>A0A4U0F9M9_9BACL</name>
<reference evidence="1 2" key="1">
    <citation type="submission" date="2019-04" db="EMBL/GenBank/DDBJ databases">
        <title>Cohnella sp. nov., isolated from soil.</title>
        <authorList>
            <person name="Kim W."/>
        </authorList>
    </citation>
    <scope>NUCLEOTIDE SEQUENCE [LARGE SCALE GENOMIC DNA]</scope>
    <source>
        <strain evidence="1 2">CAU 1483</strain>
    </source>
</reference>
<dbReference type="AlphaFoldDB" id="A0A4U0F9M9"/>
<protein>
    <submittedName>
        <fullName evidence="1">Uncharacterized protein</fullName>
    </submittedName>
</protein>
<accession>A0A4U0F9M9</accession>
<evidence type="ECO:0000313" key="2">
    <source>
        <dbReference type="Proteomes" id="UP000309673"/>
    </source>
</evidence>
<proteinExistence type="predicted"/>
<gene>
    <name evidence="1" type="ORF">E5161_13810</name>
</gene>
<dbReference type="EMBL" id="SUPK01000006">
    <property type="protein sequence ID" value="TJY41473.1"/>
    <property type="molecule type" value="Genomic_DNA"/>
</dbReference>
<dbReference type="OrthoDB" id="2665147at2"/>
<sequence length="97" mass="10657">MAEVEVHTGQPHDPELAAYFRKAPQGYEMVRVAVNDADTHVDWFDNNMHDAFQDVTASLFAGPGEQAESERDAFAAAVLSRDGVLEQLDKHISSVGK</sequence>
<organism evidence="1 2">
    <name type="scientific">Cohnella pontilimi</name>
    <dbReference type="NCBI Taxonomy" id="2564100"/>
    <lineage>
        <taxon>Bacteria</taxon>
        <taxon>Bacillati</taxon>
        <taxon>Bacillota</taxon>
        <taxon>Bacilli</taxon>
        <taxon>Bacillales</taxon>
        <taxon>Paenibacillaceae</taxon>
        <taxon>Cohnella</taxon>
    </lineage>
</organism>